<keyword evidence="2" id="KW-0067">ATP-binding</keyword>
<reference evidence="4" key="1">
    <citation type="submission" date="2020-11" db="EMBL/GenBank/DDBJ databases">
        <title>Isolation and identification of active actinomycetes.</title>
        <authorList>
            <person name="Sun X."/>
        </authorList>
    </citation>
    <scope>NUCLEOTIDE SEQUENCE</scope>
    <source>
        <strain evidence="4">NEAU-A11</strain>
    </source>
</reference>
<feature type="domain" description="NACHT" evidence="3">
    <location>
        <begin position="274"/>
        <end position="609"/>
    </location>
</feature>
<dbReference type="Gene3D" id="3.80.10.10">
    <property type="entry name" value="Ribonuclease Inhibitor"/>
    <property type="match status" value="1"/>
</dbReference>
<dbReference type="Gene3D" id="3.40.50.300">
    <property type="entry name" value="P-loop containing nucleotide triphosphate hydrolases"/>
    <property type="match status" value="1"/>
</dbReference>
<proteinExistence type="predicted"/>
<dbReference type="AlphaFoldDB" id="A0A931CIH8"/>
<dbReference type="SUPFAM" id="SSF52540">
    <property type="entry name" value="P-loop containing nucleoside triphosphate hydrolases"/>
    <property type="match status" value="1"/>
</dbReference>
<dbReference type="Proteomes" id="UP000598146">
    <property type="component" value="Unassembled WGS sequence"/>
</dbReference>
<accession>A0A931CIH8</accession>
<dbReference type="PROSITE" id="PS50837">
    <property type="entry name" value="NACHT"/>
    <property type="match status" value="1"/>
</dbReference>
<dbReference type="SUPFAM" id="SSF52058">
    <property type="entry name" value="L domain-like"/>
    <property type="match status" value="1"/>
</dbReference>
<sequence>MVPDNRWADGMSGDAAISISQSVMRTVIGLWAGPLAGVAENASDALFAKAKDRLQERKIRRFYEECADVVAERIGKFVDSYGGKLPANQREAAVHAVTETLDRAGVTTTSVMDVDLDAARLERLVEPAASAALEAASLSEAGQHFYRILLRESCAYIVETVRTFPAFHDDFMVTMLQRSTAIMETLTTVFDRMPAGRDIDDHDGFARMYRRSVVLKFDHLELFGTALSNETSRRYSLSIAYLGLSALNLGPAREGRPPNDRRGTRLEDLLARGSRHLLIGEAGSGKTTCMQWLAINAARQSFSQPIGKWNESVPFLIPLRRYAASPFPRPGEFLDEAGRNISEVMPSAWVHQHLRAGRALLLIDGVDELPDARRTEAVQWLMDLVREFPECRYVVTSRPGAITEDWGQLTAFNYARLEDMRPEEIRAFVDRWHDAVRHGARDRAEQERLDGDRNALLALIDSDRHMRALCINPLLCALLCALNREHNRALPRNRMGVYQAALRMLLVLRDERRGVLSDDTGLTYEQKVAVLQDLAFYFFLNGLADAPVDQAVEQVGNAMRQLPASRMQPGELLAALVNRSGLLRHPVEDRVDFIHRTFQEYLVGKAAVEENHIGYLVKHARDDQFREVIVMTAAHAQPRQRAELLHGILSQIKARGKDTDLKLLLLSCLQIAPQVDPDQRARIEEMAKDLVPPDGVANIAALAAAGPVVLDLLTERPPLHHSQAFASIRLAAAVGGPESIRVIAGIAARFQGLERELVRAWASQVSAGEKEAFAKEVMTPFGKALPAEKRRLVLDDGSLLKSLPALMWLEDLTLIVPSLTTLTRLPKQPHALRTLRVEEHRLTDYVGIERWTRLTHLHINVGGQWIDTDPLLELTELRFLRLRYLGSSVLDLSFLKQLPFLEQAEIIQPNARTAAQRSRVWSRPTTS</sequence>
<dbReference type="Pfam" id="PF05729">
    <property type="entry name" value="NACHT"/>
    <property type="match status" value="1"/>
</dbReference>
<dbReference type="EMBL" id="JADQTO010000024">
    <property type="protein sequence ID" value="MBG0567056.1"/>
    <property type="molecule type" value="Genomic_DNA"/>
</dbReference>
<dbReference type="InterPro" id="IPR007111">
    <property type="entry name" value="NACHT_NTPase"/>
</dbReference>
<evidence type="ECO:0000313" key="4">
    <source>
        <dbReference type="EMBL" id="MBG0567056.1"/>
    </source>
</evidence>
<dbReference type="InterPro" id="IPR027417">
    <property type="entry name" value="P-loop_NTPase"/>
</dbReference>
<protein>
    <submittedName>
        <fullName evidence="4">NACHT domain-containing protein</fullName>
    </submittedName>
</protein>
<evidence type="ECO:0000313" key="5">
    <source>
        <dbReference type="Proteomes" id="UP000598146"/>
    </source>
</evidence>
<keyword evidence="5" id="KW-1185">Reference proteome</keyword>
<dbReference type="InterPro" id="IPR032675">
    <property type="entry name" value="LRR_dom_sf"/>
</dbReference>
<dbReference type="RefSeq" id="WP_196418828.1">
    <property type="nucleotide sequence ID" value="NZ_JADQTO010000024.1"/>
</dbReference>
<organism evidence="4 5">
    <name type="scientific">Actinoplanes aureus</name>
    <dbReference type="NCBI Taxonomy" id="2792083"/>
    <lineage>
        <taxon>Bacteria</taxon>
        <taxon>Bacillati</taxon>
        <taxon>Actinomycetota</taxon>
        <taxon>Actinomycetes</taxon>
        <taxon>Micromonosporales</taxon>
        <taxon>Micromonosporaceae</taxon>
        <taxon>Actinoplanes</taxon>
    </lineage>
</organism>
<dbReference type="GO" id="GO:0005524">
    <property type="term" value="F:ATP binding"/>
    <property type="evidence" value="ECO:0007669"/>
    <property type="project" value="UniProtKB-KW"/>
</dbReference>
<dbReference type="Pfam" id="PF22733">
    <property type="entry name" value="NNH1"/>
    <property type="match status" value="1"/>
</dbReference>
<dbReference type="InterPro" id="IPR054547">
    <property type="entry name" value="NNH1"/>
</dbReference>
<dbReference type="PANTHER" id="PTHR46844">
    <property type="entry name" value="SLR5058 PROTEIN"/>
    <property type="match status" value="1"/>
</dbReference>
<evidence type="ECO:0000256" key="2">
    <source>
        <dbReference type="ARBA" id="ARBA00022840"/>
    </source>
</evidence>
<dbReference type="PANTHER" id="PTHR46844:SF1">
    <property type="entry name" value="SLR5058 PROTEIN"/>
    <property type="match status" value="1"/>
</dbReference>
<evidence type="ECO:0000256" key="1">
    <source>
        <dbReference type="ARBA" id="ARBA00022741"/>
    </source>
</evidence>
<evidence type="ECO:0000259" key="3">
    <source>
        <dbReference type="PROSITE" id="PS50837"/>
    </source>
</evidence>
<gene>
    <name evidence="4" type="ORF">I4J89_36980</name>
</gene>
<comment type="caution">
    <text evidence="4">The sequence shown here is derived from an EMBL/GenBank/DDBJ whole genome shotgun (WGS) entry which is preliminary data.</text>
</comment>
<name>A0A931CIH8_9ACTN</name>
<keyword evidence="1" id="KW-0547">Nucleotide-binding</keyword>